<evidence type="ECO:0000256" key="2">
    <source>
        <dbReference type="ARBA" id="ARBA00022475"/>
    </source>
</evidence>
<feature type="transmembrane region" description="Helical" evidence="6">
    <location>
        <begin position="252"/>
        <end position="272"/>
    </location>
</feature>
<dbReference type="Proteomes" id="UP000215633">
    <property type="component" value="Unassembled WGS sequence"/>
</dbReference>
<evidence type="ECO:0000256" key="4">
    <source>
        <dbReference type="ARBA" id="ARBA00022989"/>
    </source>
</evidence>
<evidence type="ECO:0000313" key="9">
    <source>
        <dbReference type="Proteomes" id="UP000215633"/>
    </source>
</evidence>
<evidence type="ECO:0000313" key="8">
    <source>
        <dbReference type="EMBL" id="OZI79766.1"/>
    </source>
</evidence>
<dbReference type="InterPro" id="IPR018076">
    <property type="entry name" value="T2SS_GspF_dom"/>
</dbReference>
<comment type="caution">
    <text evidence="8">The sequence shown here is derived from an EMBL/GenBank/DDBJ whole genome shotgun (WGS) entry which is preliminary data.</text>
</comment>
<reference evidence="9" key="1">
    <citation type="submission" date="2017-05" db="EMBL/GenBank/DDBJ databases">
        <title>Complete and WGS of Bordetella genogroups.</title>
        <authorList>
            <person name="Spilker T."/>
            <person name="Lipuma J."/>
        </authorList>
    </citation>
    <scope>NUCLEOTIDE SEQUENCE [LARGE SCALE GENOMIC DNA]</scope>
    <source>
        <strain evidence="9">AU8256</strain>
    </source>
</reference>
<proteinExistence type="predicted"/>
<keyword evidence="3 6" id="KW-0812">Transmembrane</keyword>
<dbReference type="PANTHER" id="PTHR35007">
    <property type="entry name" value="INTEGRAL MEMBRANE PROTEIN-RELATED"/>
    <property type="match status" value="1"/>
</dbReference>
<feature type="transmembrane region" description="Helical" evidence="6">
    <location>
        <begin position="284"/>
        <end position="304"/>
    </location>
</feature>
<dbReference type="EMBL" id="NEVT01000003">
    <property type="protein sequence ID" value="OZI79766.1"/>
    <property type="molecule type" value="Genomic_DNA"/>
</dbReference>
<feature type="domain" description="Type II secretion system protein GspF" evidence="7">
    <location>
        <begin position="144"/>
        <end position="269"/>
    </location>
</feature>
<organism evidence="8 9">
    <name type="scientific">Bordetella genomosp. 2</name>
    <dbReference type="NCBI Taxonomy" id="1983456"/>
    <lineage>
        <taxon>Bacteria</taxon>
        <taxon>Pseudomonadati</taxon>
        <taxon>Pseudomonadota</taxon>
        <taxon>Betaproteobacteria</taxon>
        <taxon>Burkholderiales</taxon>
        <taxon>Alcaligenaceae</taxon>
        <taxon>Bordetella</taxon>
    </lineage>
</organism>
<evidence type="ECO:0000256" key="1">
    <source>
        <dbReference type="ARBA" id="ARBA00004651"/>
    </source>
</evidence>
<dbReference type="AlphaFoldDB" id="A0A261W064"/>
<accession>A0A261W064</accession>
<dbReference type="Pfam" id="PF00482">
    <property type="entry name" value="T2SSF"/>
    <property type="match status" value="1"/>
</dbReference>
<name>A0A261W064_9BORD</name>
<evidence type="ECO:0000256" key="3">
    <source>
        <dbReference type="ARBA" id="ARBA00022692"/>
    </source>
</evidence>
<evidence type="ECO:0000259" key="7">
    <source>
        <dbReference type="Pfam" id="PF00482"/>
    </source>
</evidence>
<dbReference type="GO" id="GO:0005886">
    <property type="term" value="C:plasma membrane"/>
    <property type="evidence" value="ECO:0007669"/>
    <property type="project" value="UniProtKB-SubCell"/>
</dbReference>
<keyword evidence="9" id="KW-1185">Reference proteome</keyword>
<feature type="transmembrane region" description="Helical" evidence="6">
    <location>
        <begin position="6"/>
        <end position="22"/>
    </location>
</feature>
<dbReference type="RefSeq" id="WP_094806261.1">
    <property type="nucleotide sequence ID" value="NZ_NEVT01000003.1"/>
</dbReference>
<gene>
    <name evidence="8" type="ORF">CAL24_07550</name>
</gene>
<feature type="transmembrane region" description="Helical" evidence="6">
    <location>
        <begin position="110"/>
        <end position="127"/>
    </location>
</feature>
<dbReference type="PANTHER" id="PTHR35007:SF1">
    <property type="entry name" value="PILUS ASSEMBLY PROTEIN"/>
    <property type="match status" value="1"/>
</dbReference>
<keyword evidence="5 6" id="KW-0472">Membrane</keyword>
<comment type="subcellular location">
    <subcellularLocation>
        <location evidence="1">Cell membrane</location>
        <topology evidence="1">Multi-pass membrane protein</topology>
    </subcellularLocation>
</comment>
<sequence>MAAAWTTALLALVMVLGAALLWRQAGRGARRQASSVFLERQLAQGQAGAAPAAGDPTDARRAAFSSGVARWDTLLRCAGIRQTAGLYAGAAGILALGVALAGLLGGIVSAGAAGVMLLVAMYFLIWLRADRRRARMFDQLPEMLDNMVRLITIGNSMAAAFQAAAANTSEPLREVVERAAHLSRSSQELDAALAQVARQYDFEELRLLAAVVRVAQRFGGRSDVVLERMAEFMRDVAQARCELAASSAEIRLSAWVLALLPLGIACYIMLTNNAMFMTMWDDPLGFKMLMAGLALQLLGSYWLYRMTKSI</sequence>
<feature type="transmembrane region" description="Helical" evidence="6">
    <location>
        <begin position="84"/>
        <end position="104"/>
    </location>
</feature>
<evidence type="ECO:0000256" key="5">
    <source>
        <dbReference type="ARBA" id="ARBA00023136"/>
    </source>
</evidence>
<protein>
    <submittedName>
        <fullName evidence="8">Type II secretion protein F</fullName>
    </submittedName>
</protein>
<keyword evidence="4 6" id="KW-1133">Transmembrane helix</keyword>
<keyword evidence="2" id="KW-1003">Cell membrane</keyword>
<evidence type="ECO:0000256" key="6">
    <source>
        <dbReference type="SAM" id="Phobius"/>
    </source>
</evidence>